<evidence type="ECO:0000259" key="6">
    <source>
        <dbReference type="PROSITE" id="PS50089"/>
    </source>
</evidence>
<comment type="caution">
    <text evidence="7">The sequence shown here is derived from an EMBL/GenBank/DDBJ whole genome shotgun (WGS) entry which is preliminary data.</text>
</comment>
<dbReference type="GO" id="GO:0008270">
    <property type="term" value="F:zinc ion binding"/>
    <property type="evidence" value="ECO:0007669"/>
    <property type="project" value="UniProtKB-KW"/>
</dbReference>
<evidence type="ECO:0000313" key="7">
    <source>
        <dbReference type="EMBL" id="PKC08185.1"/>
    </source>
</evidence>
<dbReference type="EMBL" id="LLXJ01000568">
    <property type="protein sequence ID" value="PKC08185.1"/>
    <property type="molecule type" value="Genomic_DNA"/>
</dbReference>
<feature type="region of interest" description="Disordered" evidence="5">
    <location>
        <begin position="210"/>
        <end position="243"/>
    </location>
</feature>
<dbReference type="PROSITE" id="PS50089">
    <property type="entry name" value="ZF_RING_2"/>
    <property type="match status" value="1"/>
</dbReference>
<keyword evidence="2 4" id="KW-0863">Zinc-finger</keyword>
<evidence type="ECO:0000256" key="4">
    <source>
        <dbReference type="PROSITE-ProRule" id="PRU00175"/>
    </source>
</evidence>
<gene>
    <name evidence="7" type="ORF">RhiirA5_417220</name>
</gene>
<proteinExistence type="predicted"/>
<name>A0A2N0PN30_9GLOM</name>
<evidence type="ECO:0000313" key="8">
    <source>
        <dbReference type="Proteomes" id="UP000232722"/>
    </source>
</evidence>
<organism evidence="7 8">
    <name type="scientific">Rhizophagus irregularis</name>
    <dbReference type="NCBI Taxonomy" id="588596"/>
    <lineage>
        <taxon>Eukaryota</taxon>
        <taxon>Fungi</taxon>
        <taxon>Fungi incertae sedis</taxon>
        <taxon>Mucoromycota</taxon>
        <taxon>Glomeromycotina</taxon>
        <taxon>Glomeromycetes</taxon>
        <taxon>Glomerales</taxon>
        <taxon>Glomeraceae</taxon>
        <taxon>Rhizophagus</taxon>
    </lineage>
</organism>
<keyword evidence="3" id="KW-0862">Zinc</keyword>
<sequence>MSEHGIHEPYIGYNTLVAYLESRTNWSYRGFLEQNHNIMVASSHSNSNWNDLDISWSRRFLTEAQKLGQEKLPCTDAGNHSSFWCMGAQTLSLVESERNRNGLQSYWEGIINEFKRISELKGFAYKIIFHESPNCIPEEFNPQNLYYCGICKEEILPQLLKPITILTCRHLFHRNCIEQNQFLPDLYCPLCKNPKEQDYDSVSIDSDSIRAIDDNGSGNDARNGTNCGSGSSGSSSGNNADNGTVSNSGVGICPHPPRHPFRRLHRQCCIRDSSYHPHKVLNLQSQLHVNDVSVNDHHENDNNNNTMIGNDAVQNLGAIGQNNINSTINNRHENNDNNHTIMGQNNINGTINNLHENNDNNHTIMGNGSTVQDLGALGQNNINGTINNHHENNDNNHTIMGNGDGAVQDLGALGQNNINGTNNHHEISDHDHDHKPNSYYEDMNIEGVSSFQPQGTKRSSETAEEIAPIAKRTHKSVTYSKIASRLSNEISDNELVHIVSHMEEYVQFLEFPNLSDLAFSTGNTNQQIFLDAVDHFFPTLSPIVDSDSATAAITSLDRQLMSGRAIIFAAENTRLEASYLYNYVYRECAKIALASTPVAGRREKRKVILNFIAEKMEGDNTNARKRREYRMHRTALCLRYLLMYIDKKMLSRAGITISHLGSTSNDELKAFITEVFSVRAAERMIKWLHLTSNGRIPDVLLQGTIYYREDDEIDGIEPLDPD</sequence>
<accession>A0A2N0PN30</accession>
<reference evidence="7 8" key="1">
    <citation type="submission" date="2016-04" db="EMBL/GenBank/DDBJ databases">
        <title>Genome analyses suggest a sexual origin of heterokaryosis in a supposedly ancient asexual fungus.</title>
        <authorList>
            <person name="Ropars J."/>
            <person name="Sedzielewska K."/>
            <person name="Noel J."/>
            <person name="Charron P."/>
            <person name="Farinelli L."/>
            <person name="Marton T."/>
            <person name="Kruger M."/>
            <person name="Pelin A."/>
            <person name="Brachmann A."/>
            <person name="Corradi N."/>
        </authorList>
    </citation>
    <scope>NUCLEOTIDE SEQUENCE [LARGE SCALE GENOMIC DNA]</scope>
    <source>
        <strain evidence="7 8">A5</strain>
    </source>
</reference>
<dbReference type="Proteomes" id="UP000232722">
    <property type="component" value="Unassembled WGS sequence"/>
</dbReference>
<dbReference type="SMART" id="SM00184">
    <property type="entry name" value="RING"/>
    <property type="match status" value="1"/>
</dbReference>
<dbReference type="SUPFAM" id="SSF57850">
    <property type="entry name" value="RING/U-box"/>
    <property type="match status" value="1"/>
</dbReference>
<dbReference type="InterPro" id="IPR018957">
    <property type="entry name" value="Znf_C3HC4_RING-type"/>
</dbReference>
<protein>
    <recommendedName>
        <fullName evidence="6">RING-type domain-containing protein</fullName>
    </recommendedName>
</protein>
<evidence type="ECO:0000256" key="3">
    <source>
        <dbReference type="ARBA" id="ARBA00022833"/>
    </source>
</evidence>
<dbReference type="VEuPathDB" id="FungiDB:FUN_012338"/>
<dbReference type="Pfam" id="PF00097">
    <property type="entry name" value="zf-C3HC4"/>
    <property type="match status" value="1"/>
</dbReference>
<dbReference type="InterPro" id="IPR013083">
    <property type="entry name" value="Znf_RING/FYVE/PHD"/>
</dbReference>
<feature type="compositionally biased region" description="Low complexity" evidence="5">
    <location>
        <begin position="223"/>
        <end position="243"/>
    </location>
</feature>
<dbReference type="Gene3D" id="3.30.40.10">
    <property type="entry name" value="Zinc/RING finger domain, C3HC4 (zinc finger)"/>
    <property type="match status" value="1"/>
</dbReference>
<feature type="domain" description="RING-type" evidence="6">
    <location>
        <begin position="148"/>
        <end position="192"/>
    </location>
</feature>
<evidence type="ECO:0000256" key="2">
    <source>
        <dbReference type="ARBA" id="ARBA00022771"/>
    </source>
</evidence>
<dbReference type="VEuPathDB" id="FungiDB:RhiirFUN_014782"/>
<evidence type="ECO:0000256" key="5">
    <source>
        <dbReference type="SAM" id="MobiDB-lite"/>
    </source>
</evidence>
<evidence type="ECO:0000256" key="1">
    <source>
        <dbReference type="ARBA" id="ARBA00022723"/>
    </source>
</evidence>
<dbReference type="AlphaFoldDB" id="A0A2N0PN30"/>
<keyword evidence="1" id="KW-0479">Metal-binding</keyword>
<reference evidence="7 8" key="2">
    <citation type="submission" date="2017-09" db="EMBL/GenBank/DDBJ databases">
        <title>Extensive intraspecific genome diversity in a model arbuscular mycorrhizal fungus.</title>
        <authorList>
            <person name="Chen E.C."/>
            <person name="Morin E."/>
            <person name="Beaudet D."/>
            <person name="Noel J."/>
            <person name="Ndikumana S."/>
            <person name="Charron P."/>
            <person name="St-Onge C."/>
            <person name="Giorgi J."/>
            <person name="Grigoriev I.V."/>
            <person name="Roux C."/>
            <person name="Martin F.M."/>
            <person name="Corradi N."/>
        </authorList>
    </citation>
    <scope>NUCLEOTIDE SEQUENCE [LARGE SCALE GENOMIC DNA]</scope>
    <source>
        <strain evidence="7 8">A5</strain>
    </source>
</reference>
<dbReference type="InterPro" id="IPR001841">
    <property type="entry name" value="Znf_RING"/>
</dbReference>